<keyword evidence="1" id="KW-1133">Transmembrane helix</keyword>
<dbReference type="GO" id="GO:0005886">
    <property type="term" value="C:plasma membrane"/>
    <property type="evidence" value="ECO:0007669"/>
    <property type="project" value="UniProtKB-SubCell"/>
</dbReference>
<dbReference type="Pfam" id="PF12679">
    <property type="entry name" value="ABC2_membrane_2"/>
    <property type="match status" value="1"/>
</dbReference>
<dbReference type="EMBL" id="JAUSUL010000002">
    <property type="protein sequence ID" value="MDQ0315898.1"/>
    <property type="molecule type" value="Genomic_DNA"/>
</dbReference>
<protein>
    <submittedName>
        <fullName evidence="2">ABC-type transport system involved in multi-copper enzyme maturation permease subunit</fullName>
    </submittedName>
</protein>
<keyword evidence="1" id="KW-0812">Transmembrane</keyword>
<evidence type="ECO:0000256" key="1">
    <source>
        <dbReference type="SAM" id="Phobius"/>
    </source>
</evidence>
<feature type="transmembrane region" description="Helical" evidence="1">
    <location>
        <begin position="26"/>
        <end position="47"/>
    </location>
</feature>
<feature type="transmembrane region" description="Helical" evidence="1">
    <location>
        <begin position="108"/>
        <end position="129"/>
    </location>
</feature>
<feature type="transmembrane region" description="Helical" evidence="1">
    <location>
        <begin position="67"/>
        <end position="87"/>
    </location>
</feature>
<accession>A0AAE4AT22</accession>
<evidence type="ECO:0000313" key="2">
    <source>
        <dbReference type="EMBL" id="MDQ0315898.1"/>
    </source>
</evidence>
<comment type="caution">
    <text evidence="2">The sequence shown here is derived from an EMBL/GenBank/DDBJ whole genome shotgun (WGS) entry which is preliminary data.</text>
</comment>
<sequence length="273" mass="29401">MQSLATDVWMAGLIFRREISARLTSIWFFIVASAVCLIAWIYGAGFQSSFDTESIVVTADPLRGLDILVVGFLGLVLGLRLAASIAWEREHGTMEVLLVGPVRWRVIIAAKFLVELCVLVVTLAIYWLYLLLGQPLGAGVIRAADTGSIALMPVFPLPLMGLGLLISAWARTVRAAVIAFVVLTGLLAAFEIFHGYLLLQPADDMSLTALYVRDILETAEPVVRPISAMSHLATPAEALLRQGPLRPGMILAAIALTAVTLAASLLVAWRRGA</sequence>
<evidence type="ECO:0000313" key="3">
    <source>
        <dbReference type="Proteomes" id="UP001229244"/>
    </source>
</evidence>
<dbReference type="Proteomes" id="UP001229244">
    <property type="component" value="Unassembled WGS sequence"/>
</dbReference>
<dbReference type="AlphaFoldDB" id="A0AAE4AT22"/>
<feature type="transmembrane region" description="Helical" evidence="1">
    <location>
        <begin position="149"/>
        <end position="170"/>
    </location>
</feature>
<organism evidence="2 3">
    <name type="scientific">Amorphus orientalis</name>
    <dbReference type="NCBI Taxonomy" id="649198"/>
    <lineage>
        <taxon>Bacteria</taxon>
        <taxon>Pseudomonadati</taxon>
        <taxon>Pseudomonadota</taxon>
        <taxon>Alphaproteobacteria</taxon>
        <taxon>Hyphomicrobiales</taxon>
        <taxon>Amorphaceae</taxon>
        <taxon>Amorphus</taxon>
    </lineage>
</organism>
<dbReference type="RefSeq" id="WP_306885726.1">
    <property type="nucleotide sequence ID" value="NZ_JAUSUL010000002.1"/>
</dbReference>
<proteinExistence type="predicted"/>
<feature type="transmembrane region" description="Helical" evidence="1">
    <location>
        <begin position="177"/>
        <end position="199"/>
    </location>
</feature>
<keyword evidence="1" id="KW-0472">Membrane</keyword>
<keyword evidence="3" id="KW-1185">Reference proteome</keyword>
<name>A0AAE4AT22_9HYPH</name>
<dbReference type="GO" id="GO:0140359">
    <property type="term" value="F:ABC-type transporter activity"/>
    <property type="evidence" value="ECO:0007669"/>
    <property type="project" value="InterPro"/>
</dbReference>
<reference evidence="2" key="1">
    <citation type="submission" date="2023-07" db="EMBL/GenBank/DDBJ databases">
        <title>Genomic Encyclopedia of Type Strains, Phase IV (KMG-IV): sequencing the most valuable type-strain genomes for metagenomic binning, comparative biology and taxonomic classification.</title>
        <authorList>
            <person name="Goeker M."/>
        </authorList>
    </citation>
    <scope>NUCLEOTIDE SEQUENCE</scope>
    <source>
        <strain evidence="2">DSM 21202</strain>
    </source>
</reference>
<feature type="transmembrane region" description="Helical" evidence="1">
    <location>
        <begin position="249"/>
        <end position="269"/>
    </location>
</feature>
<gene>
    <name evidence="2" type="ORF">J2S73_002355</name>
</gene>